<accession>A0A1V8SR93</accession>
<feature type="chain" id="PRO_5010720649" evidence="1">
    <location>
        <begin position="19"/>
        <end position="380"/>
    </location>
</feature>
<feature type="signal peptide" evidence="1">
    <location>
        <begin position="1"/>
        <end position="18"/>
    </location>
</feature>
<dbReference type="Proteomes" id="UP000192596">
    <property type="component" value="Unassembled WGS sequence"/>
</dbReference>
<organism evidence="2 3">
    <name type="scientific">Cryoendolithus antarcticus</name>
    <dbReference type="NCBI Taxonomy" id="1507870"/>
    <lineage>
        <taxon>Eukaryota</taxon>
        <taxon>Fungi</taxon>
        <taxon>Dikarya</taxon>
        <taxon>Ascomycota</taxon>
        <taxon>Pezizomycotina</taxon>
        <taxon>Dothideomycetes</taxon>
        <taxon>Dothideomycetidae</taxon>
        <taxon>Cladosporiales</taxon>
        <taxon>Cladosporiaceae</taxon>
        <taxon>Cryoendolithus</taxon>
    </lineage>
</organism>
<evidence type="ECO:0000256" key="1">
    <source>
        <dbReference type="SAM" id="SignalP"/>
    </source>
</evidence>
<dbReference type="InParanoid" id="A0A1V8SR93"/>
<protein>
    <submittedName>
        <fullName evidence="2">Uncharacterized protein</fullName>
    </submittedName>
</protein>
<comment type="caution">
    <text evidence="2">The sequence shown here is derived from an EMBL/GenBank/DDBJ whole genome shotgun (WGS) entry which is preliminary data.</text>
</comment>
<proteinExistence type="predicted"/>
<evidence type="ECO:0000313" key="3">
    <source>
        <dbReference type="Proteomes" id="UP000192596"/>
    </source>
</evidence>
<dbReference type="EMBL" id="NAJO01000030">
    <property type="protein sequence ID" value="OQO01589.1"/>
    <property type="molecule type" value="Genomic_DNA"/>
</dbReference>
<evidence type="ECO:0000313" key="2">
    <source>
        <dbReference type="EMBL" id="OQO01589.1"/>
    </source>
</evidence>
<sequence length="380" mass="39710">MHVRSVFGLAALAGLTAASPLEVRSTSPKFCSAINSTVTRLKAQSSATPFCSSFLRIPKSTITSTAQTIAVTSVTVTSPTTATVTGAVVSIIVTSISTQTNTIPTVQSETSYSTVTTTLIPSSTSISATTTILTECTPYSSQTLGARAATISTSTSSVATPTALKSWAASAISSACSCLSIPTQTVSATVTSVTTSAITVTAFAANVVTVTPTSTSTLVQEVTATDYVVTTTRQTIISTTTITPSPVTNTVFSSVTAPACAAACTALPDLEGFRFRDFNRYFAGNQVTLNPNNPRNDGMHGPYSATFPGSSKDCEAITACRVFAHDQYGSSLEIHYRLSTGLWECTVYWQGRGLTNTDAYSVYDADVGRSYRYSEPGNNN</sequence>
<dbReference type="OrthoDB" id="3695080at2759"/>
<reference evidence="3" key="1">
    <citation type="submission" date="2017-03" db="EMBL/GenBank/DDBJ databases">
        <title>Genomes of endolithic fungi from Antarctica.</title>
        <authorList>
            <person name="Coleine C."/>
            <person name="Masonjones S."/>
            <person name="Stajich J.E."/>
        </authorList>
    </citation>
    <scope>NUCLEOTIDE SEQUENCE [LARGE SCALE GENOMIC DNA]</scope>
    <source>
        <strain evidence="3">CCFEE 5527</strain>
    </source>
</reference>
<keyword evidence="3" id="KW-1185">Reference proteome</keyword>
<keyword evidence="1" id="KW-0732">Signal</keyword>
<name>A0A1V8SR93_9PEZI</name>
<gene>
    <name evidence="2" type="ORF">B0A48_12625</name>
</gene>
<dbReference type="AlphaFoldDB" id="A0A1V8SR93"/>